<comment type="caution">
    <text evidence="2">The sequence shown here is derived from an EMBL/GenBank/DDBJ whole genome shotgun (WGS) entry which is preliminary data.</text>
</comment>
<sequence length="78" mass="8256">MDEFDSGGRSGDKGPGAEDEGSTAPLPEKMGWFLGFWVGLCSFCSGPTRPLVFATRDSGPGFWGWENGHGFGVSAQLL</sequence>
<name>A0A9D3W3R7_9ROSI</name>
<accession>A0A9D3W3R7</accession>
<dbReference type="AlphaFoldDB" id="A0A9D3W3R7"/>
<feature type="region of interest" description="Disordered" evidence="1">
    <location>
        <begin position="1"/>
        <end position="25"/>
    </location>
</feature>
<proteinExistence type="predicted"/>
<gene>
    <name evidence="2" type="ORF">J1N35_011308</name>
</gene>
<dbReference type="OrthoDB" id="2009852at2759"/>
<evidence type="ECO:0000256" key="1">
    <source>
        <dbReference type="SAM" id="MobiDB-lite"/>
    </source>
</evidence>
<reference evidence="2 3" key="1">
    <citation type="journal article" date="2021" name="Plant Biotechnol. J.">
        <title>Multi-omics assisted identification of the key and species-specific regulatory components of drought-tolerant mechanisms in Gossypium stocksii.</title>
        <authorList>
            <person name="Yu D."/>
            <person name="Ke L."/>
            <person name="Zhang D."/>
            <person name="Wu Y."/>
            <person name="Sun Y."/>
            <person name="Mei J."/>
            <person name="Sun J."/>
            <person name="Sun Y."/>
        </authorList>
    </citation>
    <scope>NUCLEOTIDE SEQUENCE [LARGE SCALE GENOMIC DNA]</scope>
    <source>
        <strain evidence="3">cv. E1</strain>
        <tissue evidence="2">Leaf</tissue>
    </source>
</reference>
<organism evidence="2 3">
    <name type="scientific">Gossypium stocksii</name>
    <dbReference type="NCBI Taxonomy" id="47602"/>
    <lineage>
        <taxon>Eukaryota</taxon>
        <taxon>Viridiplantae</taxon>
        <taxon>Streptophyta</taxon>
        <taxon>Embryophyta</taxon>
        <taxon>Tracheophyta</taxon>
        <taxon>Spermatophyta</taxon>
        <taxon>Magnoliopsida</taxon>
        <taxon>eudicotyledons</taxon>
        <taxon>Gunneridae</taxon>
        <taxon>Pentapetalae</taxon>
        <taxon>rosids</taxon>
        <taxon>malvids</taxon>
        <taxon>Malvales</taxon>
        <taxon>Malvaceae</taxon>
        <taxon>Malvoideae</taxon>
        <taxon>Gossypium</taxon>
    </lineage>
</organism>
<protein>
    <submittedName>
        <fullName evidence="2">Uncharacterized protein</fullName>
    </submittedName>
</protein>
<keyword evidence="3" id="KW-1185">Reference proteome</keyword>
<evidence type="ECO:0000313" key="2">
    <source>
        <dbReference type="EMBL" id="KAH1107540.1"/>
    </source>
</evidence>
<dbReference type="EMBL" id="JAIQCV010000004">
    <property type="protein sequence ID" value="KAH1107540.1"/>
    <property type="molecule type" value="Genomic_DNA"/>
</dbReference>
<evidence type="ECO:0000313" key="3">
    <source>
        <dbReference type="Proteomes" id="UP000828251"/>
    </source>
</evidence>
<dbReference type="Proteomes" id="UP000828251">
    <property type="component" value="Unassembled WGS sequence"/>
</dbReference>